<gene>
    <name evidence="1" type="ORF">OIU84_010678</name>
</gene>
<protein>
    <submittedName>
        <fullName evidence="1">Uncharacterized protein</fullName>
    </submittedName>
</protein>
<keyword evidence="2" id="KW-1185">Reference proteome</keyword>
<dbReference type="Proteomes" id="UP001162972">
    <property type="component" value="Chromosome 6"/>
</dbReference>
<sequence>MEGTKYKATTAPVMEAEEEEEHLLHMLSQACKILGVTAPPMQPLSTRPKPRWELAMSSSRKESQPMGQFLRDGASMILSCKGKRGLLAIRFMLSREKSKGLSGRVSGGLKKGVVELLMATGSSCSSNHHHAVVSSPCTAALSK</sequence>
<evidence type="ECO:0000313" key="2">
    <source>
        <dbReference type="Proteomes" id="UP001162972"/>
    </source>
</evidence>
<reference evidence="1 2" key="1">
    <citation type="journal article" date="2023" name="Int. J. Mol. Sci.">
        <title>De Novo Assembly and Annotation of 11 Diverse Shrub Willow (Salix) Genomes Reveals Novel Gene Organization in Sex-Linked Regions.</title>
        <authorList>
            <person name="Hyden B."/>
            <person name="Feng K."/>
            <person name="Yates T.B."/>
            <person name="Jawdy S."/>
            <person name="Cereghino C."/>
            <person name="Smart L.B."/>
            <person name="Muchero W."/>
        </authorList>
    </citation>
    <scope>NUCLEOTIDE SEQUENCE [LARGE SCALE GENOMIC DNA]</scope>
    <source>
        <tissue evidence="1">Shoot tip</tissue>
    </source>
</reference>
<dbReference type="AlphaFoldDB" id="A0AAD6NVT3"/>
<evidence type="ECO:0000313" key="1">
    <source>
        <dbReference type="EMBL" id="KAJ6407217.1"/>
    </source>
</evidence>
<organism evidence="1 2">
    <name type="scientific">Salix udensis</name>
    <dbReference type="NCBI Taxonomy" id="889485"/>
    <lineage>
        <taxon>Eukaryota</taxon>
        <taxon>Viridiplantae</taxon>
        <taxon>Streptophyta</taxon>
        <taxon>Embryophyta</taxon>
        <taxon>Tracheophyta</taxon>
        <taxon>Spermatophyta</taxon>
        <taxon>Magnoliopsida</taxon>
        <taxon>eudicotyledons</taxon>
        <taxon>Gunneridae</taxon>
        <taxon>Pentapetalae</taxon>
        <taxon>rosids</taxon>
        <taxon>fabids</taxon>
        <taxon>Malpighiales</taxon>
        <taxon>Salicaceae</taxon>
        <taxon>Saliceae</taxon>
        <taxon>Salix</taxon>
    </lineage>
</organism>
<dbReference type="EMBL" id="JAPFFJ010000016">
    <property type="protein sequence ID" value="KAJ6407217.1"/>
    <property type="molecule type" value="Genomic_DNA"/>
</dbReference>
<name>A0AAD6NVT3_9ROSI</name>
<accession>A0AAD6NVT3</accession>
<comment type="caution">
    <text evidence="1">The sequence shown here is derived from an EMBL/GenBank/DDBJ whole genome shotgun (WGS) entry which is preliminary data.</text>
</comment>
<proteinExistence type="predicted"/>